<accession>A0ABT3A4I6</accession>
<protein>
    <submittedName>
        <fullName evidence="5">LacI family transcriptional regulator</fullName>
    </submittedName>
</protein>
<dbReference type="InterPro" id="IPR010982">
    <property type="entry name" value="Lambda_DNA-bd_dom_sf"/>
</dbReference>
<gene>
    <name evidence="5" type="ORF">OE749_01895</name>
</gene>
<dbReference type="PANTHER" id="PTHR30146:SF120">
    <property type="entry name" value="ALANINE RACEMASE"/>
    <property type="match status" value="1"/>
</dbReference>
<evidence type="ECO:0000259" key="4">
    <source>
        <dbReference type="PROSITE" id="PS50932"/>
    </source>
</evidence>
<dbReference type="Gene3D" id="3.40.50.2300">
    <property type="match status" value="2"/>
</dbReference>
<feature type="domain" description="HTH lacI-type" evidence="4">
    <location>
        <begin position="7"/>
        <end position="60"/>
    </location>
</feature>
<dbReference type="PROSITE" id="PS50932">
    <property type="entry name" value="HTH_LACI_2"/>
    <property type="match status" value="1"/>
</dbReference>
<keyword evidence="2" id="KW-0238">DNA-binding</keyword>
<dbReference type="SMART" id="SM00354">
    <property type="entry name" value="HTH_LACI"/>
    <property type="match status" value="1"/>
</dbReference>
<name>A0ABT3A4I6_9ALTE</name>
<keyword evidence="3" id="KW-0804">Transcription</keyword>
<keyword evidence="1" id="KW-0805">Transcription regulation</keyword>
<dbReference type="RefSeq" id="WP_263710648.1">
    <property type="nucleotide sequence ID" value="NZ_JAOWKX010000001.1"/>
</dbReference>
<evidence type="ECO:0000256" key="2">
    <source>
        <dbReference type="ARBA" id="ARBA00023125"/>
    </source>
</evidence>
<dbReference type="InterPro" id="IPR046335">
    <property type="entry name" value="LacI/GalR-like_sensor"/>
</dbReference>
<evidence type="ECO:0000256" key="1">
    <source>
        <dbReference type="ARBA" id="ARBA00023015"/>
    </source>
</evidence>
<dbReference type="PANTHER" id="PTHR30146">
    <property type="entry name" value="LACI-RELATED TRANSCRIPTIONAL REPRESSOR"/>
    <property type="match status" value="1"/>
</dbReference>
<dbReference type="Pfam" id="PF13377">
    <property type="entry name" value="Peripla_BP_3"/>
    <property type="match status" value="1"/>
</dbReference>
<reference evidence="5 6" key="1">
    <citation type="submission" date="2022-10" db="EMBL/GenBank/DDBJ databases">
        <title>Aestuariibacter sp. AA17 isolated from Montipora capitata coral fragment.</title>
        <authorList>
            <person name="Emsley S.A."/>
            <person name="Pfannmuller K.M."/>
            <person name="Loughran R.M."/>
            <person name="Shlafstein M."/>
            <person name="Papke E."/>
            <person name="Saw J.H."/>
            <person name="Ushijima B."/>
            <person name="Videau P."/>
        </authorList>
    </citation>
    <scope>NUCLEOTIDE SEQUENCE [LARGE SCALE GENOMIC DNA]</scope>
    <source>
        <strain evidence="5 6">AA17</strain>
    </source>
</reference>
<dbReference type="InterPro" id="IPR000843">
    <property type="entry name" value="HTH_LacI"/>
</dbReference>
<evidence type="ECO:0000313" key="6">
    <source>
        <dbReference type="Proteomes" id="UP001652504"/>
    </source>
</evidence>
<dbReference type="Proteomes" id="UP001652504">
    <property type="component" value="Unassembled WGS sequence"/>
</dbReference>
<dbReference type="Gene3D" id="1.10.260.40">
    <property type="entry name" value="lambda repressor-like DNA-binding domains"/>
    <property type="match status" value="1"/>
</dbReference>
<evidence type="ECO:0000313" key="5">
    <source>
        <dbReference type="EMBL" id="MCV2883449.1"/>
    </source>
</evidence>
<sequence length="336" mass="36752">MSNKAHTLTDVAKAAGVSESTVSRALNNSHLVNDKTKQRIQAIASEMNFQINTLARNLRTQKSNTIAVILVKQSEEDQSASEPFVLSLVGAIADELSRRNYDLLVTTVTTQSLHKIKQFVDEKKADGLILFGQGDDIHTFKQHVDPSLPVVIWGELADELQYITVGTDNFLGGQLATEHLLAQNRNNICFAGHLSFETEKRFAGYKQALRNAGFHYTHHLETHFTHEDAYQVAKSLIASGHFIYDAVVAASDSIALGFLKALNEANIPIPEQVAVVGYDDVAVSAYVTPALSSIRQDTQLGGQYLVEQLFKKMSGAPCESVVLATNLIIRGSSEAN</sequence>
<dbReference type="SUPFAM" id="SSF53822">
    <property type="entry name" value="Periplasmic binding protein-like I"/>
    <property type="match status" value="1"/>
</dbReference>
<comment type="caution">
    <text evidence="5">The sequence shown here is derived from an EMBL/GenBank/DDBJ whole genome shotgun (WGS) entry which is preliminary data.</text>
</comment>
<dbReference type="SUPFAM" id="SSF47413">
    <property type="entry name" value="lambda repressor-like DNA-binding domains"/>
    <property type="match status" value="1"/>
</dbReference>
<dbReference type="InterPro" id="IPR028082">
    <property type="entry name" value="Peripla_BP_I"/>
</dbReference>
<organism evidence="5 6">
    <name type="scientific">Fluctibacter corallii</name>
    <dbReference type="NCBI Taxonomy" id="2984329"/>
    <lineage>
        <taxon>Bacteria</taxon>
        <taxon>Pseudomonadati</taxon>
        <taxon>Pseudomonadota</taxon>
        <taxon>Gammaproteobacteria</taxon>
        <taxon>Alteromonadales</taxon>
        <taxon>Alteromonadaceae</taxon>
        <taxon>Fluctibacter</taxon>
    </lineage>
</organism>
<evidence type="ECO:0000256" key="3">
    <source>
        <dbReference type="ARBA" id="ARBA00023163"/>
    </source>
</evidence>
<dbReference type="CDD" id="cd01392">
    <property type="entry name" value="HTH_LacI"/>
    <property type="match status" value="1"/>
</dbReference>
<dbReference type="EMBL" id="JAOWKX010000001">
    <property type="protein sequence ID" value="MCV2883449.1"/>
    <property type="molecule type" value="Genomic_DNA"/>
</dbReference>
<proteinExistence type="predicted"/>
<dbReference type="PROSITE" id="PS00356">
    <property type="entry name" value="HTH_LACI_1"/>
    <property type="match status" value="1"/>
</dbReference>
<keyword evidence="6" id="KW-1185">Reference proteome</keyword>
<dbReference type="Pfam" id="PF00356">
    <property type="entry name" value="LacI"/>
    <property type="match status" value="1"/>
</dbReference>
<dbReference type="PRINTS" id="PR00036">
    <property type="entry name" value="HTHLACI"/>
</dbReference>